<accession>A0A4Q9QJS5</accession>
<keyword evidence="2" id="KW-1185">Reference proteome</keyword>
<protein>
    <submittedName>
        <fullName evidence="1">Uncharacterized protein</fullName>
    </submittedName>
</protein>
<organism evidence="1 2">
    <name type="scientific">Phytopseudomonas daroniae</name>
    <dbReference type="NCBI Taxonomy" id="2487519"/>
    <lineage>
        <taxon>Bacteria</taxon>
        <taxon>Pseudomonadati</taxon>
        <taxon>Pseudomonadota</taxon>
        <taxon>Gammaproteobacteria</taxon>
        <taxon>Pseudomonadales</taxon>
        <taxon>Pseudomonadaceae</taxon>
        <taxon>Phytopseudomonas</taxon>
    </lineage>
</organism>
<dbReference type="EMBL" id="QJUI01000014">
    <property type="protein sequence ID" value="TBU76458.1"/>
    <property type="molecule type" value="Genomic_DNA"/>
</dbReference>
<evidence type="ECO:0000313" key="2">
    <source>
        <dbReference type="Proteomes" id="UP000292302"/>
    </source>
</evidence>
<name>A0A4Q9QJS5_9GAMM</name>
<evidence type="ECO:0000313" key="1">
    <source>
        <dbReference type="EMBL" id="TBU76458.1"/>
    </source>
</evidence>
<gene>
    <name evidence="1" type="ORF">DNK06_16350</name>
</gene>
<sequence>MEIGALPATLSTWQSKVASAGQRTQAQALPAQVEVAPESSLHASVLSQSNVSDVPEDTRSFDLYRQVSRPITSELVARELFRDTGSAYTSVEADYDKVMKTLVAREPQLAGKEFGFSVNPQGRLVLTSAGDLTKQQAERVESALNASSQLVGAANRYAQLQIDFVAADNVSMYGKYHLDMGNFAQTVDIGKEINAAKKGDGSWVGNNWFNQISANGEVRYGGWEKFVDGNWVSAPDFKYEGIVSVYA</sequence>
<comment type="caution">
    <text evidence="1">The sequence shown here is derived from an EMBL/GenBank/DDBJ whole genome shotgun (WGS) entry which is preliminary data.</text>
</comment>
<dbReference type="AlphaFoldDB" id="A0A4Q9QJS5"/>
<proteinExistence type="predicted"/>
<dbReference type="RefSeq" id="WP_131177727.1">
    <property type="nucleotide sequence ID" value="NZ_QJUI01000014.1"/>
</dbReference>
<dbReference type="Proteomes" id="UP000292302">
    <property type="component" value="Unassembled WGS sequence"/>
</dbReference>
<dbReference type="OrthoDB" id="7033821at2"/>
<reference evidence="1 2" key="1">
    <citation type="submission" date="2018-06" db="EMBL/GenBank/DDBJ databases">
        <title>Three novel Pseudomonas species isolated from symptomatic oak.</title>
        <authorList>
            <person name="Bueno-Gonzalez V."/>
            <person name="Brady C."/>
        </authorList>
    </citation>
    <scope>NUCLEOTIDE SEQUENCE [LARGE SCALE GENOMIC DNA]</scope>
    <source>
        <strain evidence="1 2">P9A</strain>
    </source>
</reference>